<dbReference type="AlphaFoldDB" id="A0A4C1WSH6"/>
<evidence type="ECO:0000256" key="1">
    <source>
        <dbReference type="SAM" id="SignalP"/>
    </source>
</evidence>
<evidence type="ECO:0000313" key="2">
    <source>
        <dbReference type="EMBL" id="GBP53923.1"/>
    </source>
</evidence>
<accession>A0A4C1WSH6</accession>
<keyword evidence="3" id="KW-1185">Reference proteome</keyword>
<dbReference type="Proteomes" id="UP000299102">
    <property type="component" value="Unassembled WGS sequence"/>
</dbReference>
<comment type="caution">
    <text evidence="2">The sequence shown here is derived from an EMBL/GenBank/DDBJ whole genome shotgun (WGS) entry which is preliminary data.</text>
</comment>
<sequence length="96" mass="10322">MQLLLALAAAGAATPAPDSTGTRFQLQCSKKIIKGCGSARSRRVSAQHAAGQWDSDEFCMSMGLQFSRLAGKYVLNICMPGASHDNIMENIVKFPF</sequence>
<feature type="signal peptide" evidence="1">
    <location>
        <begin position="1"/>
        <end position="15"/>
    </location>
</feature>
<feature type="chain" id="PRO_5020023089" evidence="1">
    <location>
        <begin position="16"/>
        <end position="96"/>
    </location>
</feature>
<organism evidence="2 3">
    <name type="scientific">Eumeta variegata</name>
    <name type="common">Bagworm moth</name>
    <name type="synonym">Eumeta japonica</name>
    <dbReference type="NCBI Taxonomy" id="151549"/>
    <lineage>
        <taxon>Eukaryota</taxon>
        <taxon>Metazoa</taxon>
        <taxon>Ecdysozoa</taxon>
        <taxon>Arthropoda</taxon>
        <taxon>Hexapoda</taxon>
        <taxon>Insecta</taxon>
        <taxon>Pterygota</taxon>
        <taxon>Neoptera</taxon>
        <taxon>Endopterygota</taxon>
        <taxon>Lepidoptera</taxon>
        <taxon>Glossata</taxon>
        <taxon>Ditrysia</taxon>
        <taxon>Tineoidea</taxon>
        <taxon>Psychidae</taxon>
        <taxon>Oiketicinae</taxon>
        <taxon>Eumeta</taxon>
    </lineage>
</organism>
<protein>
    <submittedName>
        <fullName evidence="2">Uncharacterized protein</fullName>
    </submittedName>
</protein>
<name>A0A4C1WSH6_EUMVA</name>
<keyword evidence="1" id="KW-0732">Signal</keyword>
<dbReference type="EMBL" id="BGZK01000636">
    <property type="protein sequence ID" value="GBP53923.1"/>
    <property type="molecule type" value="Genomic_DNA"/>
</dbReference>
<gene>
    <name evidence="2" type="ORF">EVAR_96601_1</name>
</gene>
<reference evidence="2 3" key="1">
    <citation type="journal article" date="2019" name="Commun. Biol.">
        <title>The bagworm genome reveals a unique fibroin gene that provides high tensile strength.</title>
        <authorList>
            <person name="Kono N."/>
            <person name="Nakamura H."/>
            <person name="Ohtoshi R."/>
            <person name="Tomita M."/>
            <person name="Numata K."/>
            <person name="Arakawa K."/>
        </authorList>
    </citation>
    <scope>NUCLEOTIDE SEQUENCE [LARGE SCALE GENOMIC DNA]</scope>
</reference>
<evidence type="ECO:0000313" key="3">
    <source>
        <dbReference type="Proteomes" id="UP000299102"/>
    </source>
</evidence>
<proteinExistence type="predicted"/>